<dbReference type="AlphaFoldDB" id="A0A7W6RJX3"/>
<accession>A0A7W6RJX3</accession>
<gene>
    <name evidence="1" type="ORF">GGE12_001401</name>
</gene>
<organism evidence="1 2">
    <name type="scientific">Rhizobium mongolense</name>
    <dbReference type="NCBI Taxonomy" id="57676"/>
    <lineage>
        <taxon>Bacteria</taxon>
        <taxon>Pseudomonadati</taxon>
        <taxon>Pseudomonadota</taxon>
        <taxon>Alphaproteobacteria</taxon>
        <taxon>Hyphomicrobiales</taxon>
        <taxon>Rhizobiaceae</taxon>
        <taxon>Rhizobium/Agrobacterium group</taxon>
        <taxon>Rhizobium</taxon>
    </lineage>
</organism>
<name>A0A7W6RJX3_9HYPH</name>
<evidence type="ECO:0000313" key="1">
    <source>
        <dbReference type="EMBL" id="MBB4273647.1"/>
    </source>
</evidence>
<evidence type="ECO:0000313" key="2">
    <source>
        <dbReference type="Proteomes" id="UP000533641"/>
    </source>
</evidence>
<dbReference type="Proteomes" id="UP000533641">
    <property type="component" value="Unassembled WGS sequence"/>
</dbReference>
<comment type="caution">
    <text evidence="1">The sequence shown here is derived from an EMBL/GenBank/DDBJ whole genome shotgun (WGS) entry which is preliminary data.</text>
</comment>
<proteinExistence type="predicted"/>
<dbReference type="EMBL" id="JACIGM010000002">
    <property type="protein sequence ID" value="MBB4273647.1"/>
    <property type="molecule type" value="Genomic_DNA"/>
</dbReference>
<sequence length="84" mass="9095">MDTISQGLAEGEGSAGRPELAVKFRRPIPAIGGMREGFFVDNGIPKADAAFALQKAITFRGARRAYWNGSIRILAATTREYAHT</sequence>
<reference evidence="1 2" key="1">
    <citation type="submission" date="2020-08" db="EMBL/GenBank/DDBJ databases">
        <title>Genomic Encyclopedia of Type Strains, Phase IV (KMG-V): Genome sequencing to study the core and pangenomes of soil and plant-associated prokaryotes.</title>
        <authorList>
            <person name="Whitman W."/>
        </authorList>
    </citation>
    <scope>NUCLEOTIDE SEQUENCE [LARGE SCALE GENOMIC DNA]</scope>
    <source>
        <strain evidence="1 2">SEMIA 402</strain>
    </source>
</reference>
<dbReference type="RefSeq" id="WP_183924025.1">
    <property type="nucleotide sequence ID" value="NZ_JACIGM010000002.1"/>
</dbReference>
<protein>
    <submittedName>
        <fullName evidence="1">Uncharacterized protein</fullName>
    </submittedName>
</protein>